<dbReference type="EMBL" id="BNCP01000039">
    <property type="protein sequence ID" value="GIL87526.1"/>
    <property type="molecule type" value="Genomic_DNA"/>
</dbReference>
<keyword evidence="2" id="KW-1185">Reference proteome</keyword>
<gene>
    <name evidence="1" type="ORF">Vretifemale_15565</name>
</gene>
<dbReference type="AlphaFoldDB" id="A0A8J4CSC1"/>
<name>A0A8J4CSC1_9CHLO</name>
<dbReference type="OrthoDB" id="10583662at2759"/>
<evidence type="ECO:0000313" key="1">
    <source>
        <dbReference type="EMBL" id="GIL87526.1"/>
    </source>
</evidence>
<feature type="non-terminal residue" evidence="1">
    <location>
        <position position="114"/>
    </location>
</feature>
<protein>
    <submittedName>
        <fullName evidence="1">Uncharacterized protein</fullName>
    </submittedName>
</protein>
<comment type="caution">
    <text evidence="1">The sequence shown here is derived from an EMBL/GenBank/DDBJ whole genome shotgun (WGS) entry which is preliminary data.</text>
</comment>
<accession>A0A8J4CSC1</accession>
<proteinExistence type="predicted"/>
<sequence length="114" mass="12174">VSSYMYITAYEGCETAQRPFSAKLRLTCKPIPMATFRCTRSLILRAAPALCQLQISSVGTLASTMLPRAQDLPSSSHGTILPPSITSSVKRCFSLDAVQAYLVGLSSSQGEDGV</sequence>
<evidence type="ECO:0000313" key="2">
    <source>
        <dbReference type="Proteomes" id="UP000747110"/>
    </source>
</evidence>
<reference evidence="1" key="1">
    <citation type="journal article" date="2021" name="Proc. Natl. Acad. Sci. U.S.A.">
        <title>Three genomes in the algal genus Volvox reveal the fate of a haploid sex-determining region after a transition to homothallism.</title>
        <authorList>
            <person name="Yamamoto K."/>
            <person name="Hamaji T."/>
            <person name="Kawai-Toyooka H."/>
            <person name="Matsuzaki R."/>
            <person name="Takahashi F."/>
            <person name="Nishimura Y."/>
            <person name="Kawachi M."/>
            <person name="Noguchi H."/>
            <person name="Minakuchi Y."/>
            <person name="Umen J.G."/>
            <person name="Toyoda A."/>
            <person name="Nozaki H."/>
        </authorList>
    </citation>
    <scope>NUCLEOTIDE SEQUENCE</scope>
    <source>
        <strain evidence="1">NIES-3786</strain>
    </source>
</reference>
<dbReference type="Proteomes" id="UP000747110">
    <property type="component" value="Unassembled WGS sequence"/>
</dbReference>
<organism evidence="1 2">
    <name type="scientific">Volvox reticuliferus</name>
    <dbReference type="NCBI Taxonomy" id="1737510"/>
    <lineage>
        <taxon>Eukaryota</taxon>
        <taxon>Viridiplantae</taxon>
        <taxon>Chlorophyta</taxon>
        <taxon>core chlorophytes</taxon>
        <taxon>Chlorophyceae</taxon>
        <taxon>CS clade</taxon>
        <taxon>Chlamydomonadales</taxon>
        <taxon>Volvocaceae</taxon>
        <taxon>Volvox</taxon>
    </lineage>
</organism>